<proteinExistence type="predicted"/>
<gene>
    <name evidence="1" type="ORF">D1224_04545</name>
</gene>
<reference evidence="1 2" key="1">
    <citation type="submission" date="2018-08" db="EMBL/GenBank/DDBJ databases">
        <title>Henriciella mobilis sp. nov., isolated from seawater.</title>
        <authorList>
            <person name="Cheng H."/>
            <person name="Wu Y.-H."/>
            <person name="Xu X.-W."/>
            <person name="Guo L.-L."/>
        </authorList>
    </citation>
    <scope>NUCLEOTIDE SEQUENCE [LARGE SCALE GENOMIC DNA]</scope>
    <source>
        <strain evidence="1 2">CCUG66934</strain>
    </source>
</reference>
<evidence type="ECO:0008006" key="3">
    <source>
        <dbReference type="Google" id="ProtNLM"/>
    </source>
</evidence>
<accession>A0A399R0Y8</accession>
<dbReference type="AlphaFoldDB" id="A0A399R0Y8"/>
<dbReference type="EMBL" id="QWGB01000005">
    <property type="protein sequence ID" value="RIJ23537.1"/>
    <property type="molecule type" value="Genomic_DNA"/>
</dbReference>
<keyword evidence="2" id="KW-1185">Reference proteome</keyword>
<evidence type="ECO:0000313" key="1">
    <source>
        <dbReference type="EMBL" id="RIJ23537.1"/>
    </source>
</evidence>
<name>A0A399R0Y8_9PROT</name>
<protein>
    <recommendedName>
        <fullName evidence="3">Peptidase M61 catalytic domain-containing protein</fullName>
    </recommendedName>
</protein>
<dbReference type="Proteomes" id="UP000265431">
    <property type="component" value="Unassembled WGS sequence"/>
</dbReference>
<sequence>MFAVYVVSGTGGGGAEGQDASARADVGLTRNENTLAARWTLSAPTESVRFEGWVEPDERQRLWIPQGNGWFFDGNILAREDGAPFDSFELHLSPSDKIYDRRHVAVLRIGERGWTILTEGLSLAGYQTVIAAIVDLEGEVFLADDKRVPGGETVSATTGGFVYLGPKHLIAEDHATIIAGPDIPDWMRAKFATDIDAMSQTLTERFEMPPEAPPVLVMSFREDERASFKGSALGRFITLHVRGFEVDRSDEDFMRRMTALALHEAVHVWIGQLYSSRENAEQSWLHEGAAEYISKRAGMDADQLRADLEEKINQCQLALVRRPLIATRYGSRGRAPYDCGTLVQLIAEAASLKNENGDILAIWKDVFERADDDRMFDSARFKAAATAAGGDDFADRMDIFENAMDAGEWASFLKGLSEIGIFVDLLEPTAQHTEEGYLAAAALGALQRDICQNQISLYEREDHYWTNISAHCGGKLPENPELRYLNGVDLIGAPGEAYAEIRRACSAGEAIVLGQLNGDVLAPISCGEWMTNLPALAVVRALPGLPAL</sequence>
<organism evidence="1 2">
    <name type="scientific">Henriciella barbarensis</name>
    <dbReference type="NCBI Taxonomy" id="86342"/>
    <lineage>
        <taxon>Bacteria</taxon>
        <taxon>Pseudomonadati</taxon>
        <taxon>Pseudomonadota</taxon>
        <taxon>Alphaproteobacteria</taxon>
        <taxon>Hyphomonadales</taxon>
        <taxon>Hyphomonadaceae</taxon>
        <taxon>Henriciella</taxon>
    </lineage>
</organism>
<evidence type="ECO:0000313" key="2">
    <source>
        <dbReference type="Proteomes" id="UP000265431"/>
    </source>
</evidence>
<comment type="caution">
    <text evidence="1">The sequence shown here is derived from an EMBL/GenBank/DDBJ whole genome shotgun (WGS) entry which is preliminary data.</text>
</comment>